<keyword evidence="5 8" id="KW-0482">Metalloprotease</keyword>
<feature type="signal peptide" evidence="9">
    <location>
        <begin position="1"/>
        <end position="18"/>
    </location>
</feature>
<keyword evidence="13" id="KW-1185">Reference proteome</keyword>
<dbReference type="SMART" id="SM00042">
    <property type="entry name" value="CUB"/>
    <property type="match status" value="1"/>
</dbReference>
<evidence type="ECO:0000256" key="8">
    <source>
        <dbReference type="PROSITE-ProRule" id="PRU01211"/>
    </source>
</evidence>
<keyword evidence="2 8" id="KW-0479">Metal-binding</keyword>
<evidence type="ECO:0000256" key="3">
    <source>
        <dbReference type="ARBA" id="ARBA00022801"/>
    </source>
</evidence>
<evidence type="ECO:0000313" key="13">
    <source>
        <dbReference type="Proteomes" id="UP001176940"/>
    </source>
</evidence>
<name>A0ABN9M7W7_9NEOB</name>
<dbReference type="Proteomes" id="UP001176940">
    <property type="component" value="Unassembled WGS sequence"/>
</dbReference>
<dbReference type="CDD" id="cd00041">
    <property type="entry name" value="CUB"/>
    <property type="match status" value="1"/>
</dbReference>
<comment type="caution">
    <text evidence="7">Lacks conserved residue(s) required for the propagation of feature annotation.</text>
</comment>
<reference evidence="12" key="1">
    <citation type="submission" date="2023-07" db="EMBL/GenBank/DDBJ databases">
        <authorList>
            <person name="Stuckert A."/>
        </authorList>
    </citation>
    <scope>NUCLEOTIDE SEQUENCE</scope>
</reference>
<feature type="binding site" evidence="8">
    <location>
        <position position="165"/>
    </location>
    <ligand>
        <name>Zn(2+)</name>
        <dbReference type="ChEBI" id="CHEBI:29105"/>
        <note>catalytic</note>
    </ligand>
</feature>
<keyword evidence="6 8" id="KW-1015">Disulfide bond</keyword>
<dbReference type="PANTHER" id="PTHR10127:SF899">
    <property type="entry name" value="ASTACIN-LIKE METALLOENDOPEPTIDASE-RELATED"/>
    <property type="match status" value="1"/>
</dbReference>
<evidence type="ECO:0000256" key="6">
    <source>
        <dbReference type="ARBA" id="ARBA00023157"/>
    </source>
</evidence>
<evidence type="ECO:0000256" key="2">
    <source>
        <dbReference type="ARBA" id="ARBA00022723"/>
    </source>
</evidence>
<feature type="binding site" evidence="8">
    <location>
        <position position="171"/>
    </location>
    <ligand>
        <name>Zn(2+)</name>
        <dbReference type="ChEBI" id="CHEBI:29105"/>
        <note>catalytic</note>
    </ligand>
</feature>
<feature type="domain" description="Peptidase M12A" evidence="11">
    <location>
        <begin position="65"/>
        <end position="262"/>
    </location>
</feature>
<evidence type="ECO:0000256" key="7">
    <source>
        <dbReference type="PROSITE-ProRule" id="PRU00059"/>
    </source>
</evidence>
<proteinExistence type="predicted"/>
<feature type="chain" id="PRO_5044994537" description="Metalloendopeptidase" evidence="9">
    <location>
        <begin position="19"/>
        <end position="420"/>
    </location>
</feature>
<keyword evidence="1 8" id="KW-0645">Protease</keyword>
<keyword evidence="4 8" id="KW-0862">Zinc</keyword>
<feature type="domain" description="CUB" evidence="10">
    <location>
        <begin position="264"/>
        <end position="370"/>
    </location>
</feature>
<dbReference type="EMBL" id="CAUEEQ010052117">
    <property type="protein sequence ID" value="CAJ0961238.1"/>
    <property type="molecule type" value="Genomic_DNA"/>
</dbReference>
<dbReference type="PRINTS" id="PR00480">
    <property type="entry name" value="ASTACIN"/>
</dbReference>
<dbReference type="Pfam" id="PF01400">
    <property type="entry name" value="Astacin"/>
    <property type="match status" value="1"/>
</dbReference>
<dbReference type="SMART" id="SM00235">
    <property type="entry name" value="ZnMc"/>
    <property type="match status" value="1"/>
</dbReference>
<dbReference type="Gene3D" id="2.60.120.290">
    <property type="entry name" value="Spermadhesin, CUB domain"/>
    <property type="match status" value="1"/>
</dbReference>
<dbReference type="InterPro" id="IPR001506">
    <property type="entry name" value="Peptidase_M12A"/>
</dbReference>
<keyword evidence="9" id="KW-0732">Signal</keyword>
<feature type="binding site" evidence="8">
    <location>
        <position position="161"/>
    </location>
    <ligand>
        <name>Zn(2+)</name>
        <dbReference type="ChEBI" id="CHEBI:29105"/>
        <note>catalytic</note>
    </ligand>
</feature>
<dbReference type="PROSITE" id="PS51864">
    <property type="entry name" value="ASTACIN"/>
    <property type="match status" value="1"/>
</dbReference>
<evidence type="ECO:0000256" key="5">
    <source>
        <dbReference type="ARBA" id="ARBA00023049"/>
    </source>
</evidence>
<evidence type="ECO:0000259" key="11">
    <source>
        <dbReference type="PROSITE" id="PS51864"/>
    </source>
</evidence>
<comment type="caution">
    <text evidence="12">The sequence shown here is derived from an EMBL/GenBank/DDBJ whole genome shotgun (WGS) entry which is preliminary data.</text>
</comment>
<evidence type="ECO:0000256" key="1">
    <source>
        <dbReference type="ARBA" id="ARBA00022670"/>
    </source>
</evidence>
<dbReference type="Pfam" id="PF00431">
    <property type="entry name" value="CUB"/>
    <property type="match status" value="1"/>
</dbReference>
<keyword evidence="3 8" id="KW-0378">Hydrolase</keyword>
<feature type="disulfide bond" evidence="8">
    <location>
        <begin position="69"/>
        <end position="72"/>
    </location>
</feature>
<dbReference type="SUPFAM" id="SSF55486">
    <property type="entry name" value="Metalloproteases ('zincins'), catalytic domain"/>
    <property type="match status" value="1"/>
</dbReference>
<organism evidence="12 13">
    <name type="scientific">Ranitomeya imitator</name>
    <name type="common">mimic poison frog</name>
    <dbReference type="NCBI Taxonomy" id="111125"/>
    <lineage>
        <taxon>Eukaryota</taxon>
        <taxon>Metazoa</taxon>
        <taxon>Chordata</taxon>
        <taxon>Craniata</taxon>
        <taxon>Vertebrata</taxon>
        <taxon>Euteleostomi</taxon>
        <taxon>Amphibia</taxon>
        <taxon>Batrachia</taxon>
        <taxon>Anura</taxon>
        <taxon>Neobatrachia</taxon>
        <taxon>Hyloidea</taxon>
        <taxon>Dendrobatidae</taxon>
        <taxon>Dendrobatinae</taxon>
        <taxon>Ranitomeya</taxon>
    </lineage>
</organism>
<accession>A0ABN9M7W7</accession>
<dbReference type="InterPro" id="IPR024079">
    <property type="entry name" value="MetalloPept_cat_dom_sf"/>
</dbReference>
<evidence type="ECO:0000256" key="4">
    <source>
        <dbReference type="ARBA" id="ARBA00022833"/>
    </source>
</evidence>
<dbReference type="EC" id="3.4.24.-" evidence="9"/>
<dbReference type="PROSITE" id="PS01180">
    <property type="entry name" value="CUB"/>
    <property type="match status" value="1"/>
</dbReference>
<feature type="active site" evidence="8">
    <location>
        <position position="162"/>
    </location>
</feature>
<evidence type="ECO:0000313" key="12">
    <source>
        <dbReference type="EMBL" id="CAJ0961238.1"/>
    </source>
</evidence>
<dbReference type="InterPro" id="IPR035914">
    <property type="entry name" value="Sperma_CUB_dom_sf"/>
</dbReference>
<comment type="cofactor">
    <cofactor evidence="8 9">
        <name>Zn(2+)</name>
        <dbReference type="ChEBI" id="CHEBI:29105"/>
    </cofactor>
    <text evidence="8 9">Binds 1 zinc ion per subunit.</text>
</comment>
<sequence>MELMKVAFWLCLAGQVLPRPMYEPYSQDDSNSRPDPTVFEVIQAANRDVHLLLKEGDVAVDLRRNARKCNTCKWPKNANGIVPVPYTIGSQYSASEVSLINDALKEFEVMTCVQFVNRISEADYLSIEPGTGCWSYIGRILGKQTVSLARPSCMVYGVIQHEAMHNIGFFHEHTRMDRDNYIDILWQNMDKAYYGNFDTADGNTFSIPYDYASVMHYNNYAYSKDYISPTIVPKPDPSVPIGQRSGMSSLDVKKINANYGCNLCRAKLVTTSGSLSGSSSMANQGGGNCLWLIQVPYMKVSLQFSNLNIASTDYVKVYDGFSKSSPVLLDRTYGSGPILPLVSSGRNMLVEFVNTASSTSNTFTASYVTGKCLAFVLRCPKIFIQCVKKKIGNNIIYERHQQKMGSMKIFIPSFKPLFSI</sequence>
<gene>
    <name evidence="12" type="ORF">RIMI_LOCUS17675563</name>
</gene>
<dbReference type="PANTHER" id="PTHR10127">
    <property type="entry name" value="DISCOIDIN, CUB, EGF, LAMININ , AND ZINC METALLOPROTEASE DOMAIN CONTAINING"/>
    <property type="match status" value="1"/>
</dbReference>
<evidence type="ECO:0000259" key="10">
    <source>
        <dbReference type="PROSITE" id="PS01180"/>
    </source>
</evidence>
<evidence type="ECO:0000256" key="9">
    <source>
        <dbReference type="RuleBase" id="RU361183"/>
    </source>
</evidence>
<protein>
    <recommendedName>
        <fullName evidence="9">Metalloendopeptidase</fullName>
        <ecNumber evidence="9">3.4.24.-</ecNumber>
    </recommendedName>
</protein>
<dbReference type="SUPFAM" id="SSF49854">
    <property type="entry name" value="Spermadhesin, CUB domain"/>
    <property type="match status" value="1"/>
</dbReference>
<dbReference type="Gene3D" id="3.40.390.10">
    <property type="entry name" value="Collagenase (Catalytic Domain)"/>
    <property type="match status" value="1"/>
</dbReference>
<dbReference type="InterPro" id="IPR000859">
    <property type="entry name" value="CUB_dom"/>
</dbReference>
<dbReference type="InterPro" id="IPR006026">
    <property type="entry name" value="Peptidase_Metallo"/>
</dbReference>